<dbReference type="STRING" id="34103.SAMN05421778_12357"/>
<name>A0A059KSF3_9BURK</name>
<dbReference type="RefSeq" id="WP_037476889.1">
    <property type="nucleotide sequence ID" value="NZ_AZRA01000001.1"/>
</dbReference>
<dbReference type="Pfam" id="PF04307">
    <property type="entry name" value="YdjM"/>
    <property type="match status" value="1"/>
</dbReference>
<comment type="caution">
    <text evidence="2">The sequence shown here is derived from an EMBL/GenBank/DDBJ whole genome shotgun (WGS) entry which is preliminary data.</text>
</comment>
<accession>A0A059KSF3</accession>
<feature type="transmembrane region" description="Helical" evidence="1">
    <location>
        <begin position="58"/>
        <end position="78"/>
    </location>
</feature>
<dbReference type="AlphaFoldDB" id="A0A059KSF3"/>
<organism evidence="2 3">
    <name type="scientific">Sphaerotilus natans subsp. natans DSM 6575</name>
    <dbReference type="NCBI Taxonomy" id="1286631"/>
    <lineage>
        <taxon>Bacteria</taxon>
        <taxon>Pseudomonadati</taxon>
        <taxon>Pseudomonadota</taxon>
        <taxon>Betaproteobacteria</taxon>
        <taxon>Burkholderiales</taxon>
        <taxon>Sphaerotilaceae</taxon>
        <taxon>Sphaerotilus</taxon>
    </lineage>
</organism>
<keyword evidence="2" id="KW-0378">Hydrolase</keyword>
<dbReference type="eggNOG" id="COG1988">
    <property type="taxonomic scope" value="Bacteria"/>
</dbReference>
<evidence type="ECO:0000313" key="2">
    <source>
        <dbReference type="EMBL" id="KDB54371.1"/>
    </source>
</evidence>
<dbReference type="InterPro" id="IPR007404">
    <property type="entry name" value="YdjM-like"/>
</dbReference>
<keyword evidence="1" id="KW-0812">Transmembrane</keyword>
<feature type="transmembrane region" description="Helical" evidence="1">
    <location>
        <begin position="90"/>
        <end position="111"/>
    </location>
</feature>
<dbReference type="InterPro" id="IPR053170">
    <property type="entry name" value="Transcription_regulator"/>
</dbReference>
<evidence type="ECO:0000256" key="1">
    <source>
        <dbReference type="SAM" id="Phobius"/>
    </source>
</evidence>
<keyword evidence="1" id="KW-1133">Transmembrane helix</keyword>
<dbReference type="PANTHER" id="PTHR40031:SF1">
    <property type="entry name" value="MEMBRANE-BOUND METAL-DEPENDENT HYDROLASE"/>
    <property type="match status" value="1"/>
</dbReference>
<dbReference type="GO" id="GO:0016787">
    <property type="term" value="F:hydrolase activity"/>
    <property type="evidence" value="ECO:0007669"/>
    <property type="project" value="UniProtKB-KW"/>
</dbReference>
<gene>
    <name evidence="2" type="ORF">X805_00160</name>
</gene>
<protein>
    <submittedName>
        <fullName evidence="2">Membrane-bound metal-dependent hydrolase</fullName>
    </submittedName>
</protein>
<dbReference type="EMBL" id="AZRA01000001">
    <property type="protein sequence ID" value="KDB54371.1"/>
    <property type="molecule type" value="Genomic_DNA"/>
</dbReference>
<reference evidence="2 3" key="1">
    <citation type="journal article" date="2014" name="FEMS Microbiol. Ecol.">
        <title>Sphaerotilus natans encrusted with nanoball-shaped Fe(III) oxide minerals formed by nitrate-reducing mixotrophic Fe(II) oxidation.</title>
        <authorList>
            <person name="Park S."/>
            <person name="Kim D.H."/>
            <person name="Lee J.H."/>
            <person name="Hur H.G."/>
        </authorList>
    </citation>
    <scope>NUCLEOTIDE SEQUENCE [LARGE SCALE GENOMIC DNA]</scope>
    <source>
        <strain evidence="2 3">DSM 6575</strain>
    </source>
</reference>
<keyword evidence="1" id="KW-0472">Membrane</keyword>
<sequence>MDSLTQIALGSAVAVAVMGRRTSVRRSAAWGAVAGTLPDLDVLVDHGDALLDMVLHRAESHSLFYLTLLAPLLAGLVCRLHRERALFRRWWLALWLVLLTHPLLDAMTVYGTQLLLPFTRHPFGVGSVFIIDPAYTLPLLVGVMAALWGREGGPGLRWNLAGLVLSTAYLGWSVLAQAHVEQVARASLQAQGLAAQRLLVTPMPLQTLLWRVVAVPEDPADPHFREAFVSVLDGSRPVDWAAHDRGAALMVRHGSAPPVARLAAFSHGFVKLAVTADGQLRITDLRMGREPEYVFNFDLGPLHAVGSVPATQVSERPDFGPALRELWRRLRSP</sequence>
<dbReference type="Proteomes" id="UP000026714">
    <property type="component" value="Unassembled WGS sequence"/>
</dbReference>
<dbReference type="PATRIC" id="fig|1286631.3.peg.16"/>
<proteinExistence type="predicted"/>
<feature type="transmembrane region" description="Helical" evidence="1">
    <location>
        <begin position="160"/>
        <end position="180"/>
    </location>
</feature>
<feature type="transmembrane region" description="Helical" evidence="1">
    <location>
        <begin position="123"/>
        <end position="148"/>
    </location>
</feature>
<evidence type="ECO:0000313" key="3">
    <source>
        <dbReference type="Proteomes" id="UP000026714"/>
    </source>
</evidence>
<keyword evidence="3" id="KW-1185">Reference proteome</keyword>
<dbReference type="PANTHER" id="PTHR40031">
    <property type="entry name" value="HYPOTHETICAL MEMBRANE SPANNING PROTEIN"/>
    <property type="match status" value="1"/>
</dbReference>